<feature type="region of interest" description="Disordered" evidence="1">
    <location>
        <begin position="115"/>
        <end position="149"/>
    </location>
</feature>
<reference evidence="4" key="1">
    <citation type="journal article" date="2019" name="Int. J. Syst. Evol. Microbiol.">
        <title>The Global Catalogue of Microorganisms (GCM) 10K type strain sequencing project: providing services to taxonomists for standard genome sequencing and annotation.</title>
        <authorList>
            <consortium name="The Broad Institute Genomics Platform"/>
            <consortium name="The Broad Institute Genome Sequencing Center for Infectious Disease"/>
            <person name="Wu L."/>
            <person name="Ma J."/>
        </authorList>
    </citation>
    <scope>NUCLEOTIDE SEQUENCE [LARGE SCALE GENOMIC DNA]</scope>
    <source>
        <strain evidence="4">JCM 16914</strain>
    </source>
</reference>
<evidence type="ECO:0000313" key="3">
    <source>
        <dbReference type="EMBL" id="GAA3901728.1"/>
    </source>
</evidence>
<protein>
    <submittedName>
        <fullName evidence="3">Uncharacterized protein</fullName>
    </submittedName>
</protein>
<keyword evidence="2" id="KW-0472">Membrane</keyword>
<gene>
    <name evidence="3" type="ORF">GCM10022228_10670</name>
</gene>
<feature type="compositionally biased region" description="Basic and acidic residues" evidence="1">
    <location>
        <begin position="137"/>
        <end position="149"/>
    </location>
</feature>
<feature type="compositionally biased region" description="Basic and acidic residues" evidence="1">
    <location>
        <begin position="115"/>
        <end position="124"/>
    </location>
</feature>
<evidence type="ECO:0000256" key="2">
    <source>
        <dbReference type="SAM" id="Phobius"/>
    </source>
</evidence>
<dbReference type="Proteomes" id="UP001500133">
    <property type="component" value="Unassembled WGS sequence"/>
</dbReference>
<sequence length="149" mass="16125">MLFAESMSQLWLTYYGISILVLGAVYLAFAFLPRLVRLPLTWAIGGAMWMPASFTLPLVEKGEAYAGWAPSAMVAAVGFLEQDSAAFGAGLAWLLSGVVLGAFVGIALWWRRRPEGGREDRRTPPDAGRPAATPKAAESDTRRREPVIG</sequence>
<keyword evidence="2" id="KW-1133">Transmembrane helix</keyword>
<organism evidence="3 4">
    <name type="scientific">Halomonas cibimaris</name>
    <dbReference type="NCBI Taxonomy" id="657012"/>
    <lineage>
        <taxon>Bacteria</taxon>
        <taxon>Pseudomonadati</taxon>
        <taxon>Pseudomonadota</taxon>
        <taxon>Gammaproteobacteria</taxon>
        <taxon>Oceanospirillales</taxon>
        <taxon>Halomonadaceae</taxon>
        <taxon>Halomonas</taxon>
    </lineage>
</organism>
<keyword evidence="2" id="KW-0812">Transmembrane</keyword>
<feature type="transmembrane region" description="Helical" evidence="2">
    <location>
        <begin position="12"/>
        <end position="32"/>
    </location>
</feature>
<evidence type="ECO:0000313" key="4">
    <source>
        <dbReference type="Proteomes" id="UP001500133"/>
    </source>
</evidence>
<name>A0ABP7LMG1_9GAMM</name>
<proteinExistence type="predicted"/>
<accession>A0ABP7LMG1</accession>
<dbReference type="EMBL" id="BAAAZT010000030">
    <property type="protein sequence ID" value="GAA3901728.1"/>
    <property type="molecule type" value="Genomic_DNA"/>
</dbReference>
<feature type="transmembrane region" description="Helical" evidence="2">
    <location>
        <begin position="39"/>
        <end position="59"/>
    </location>
</feature>
<feature type="transmembrane region" description="Helical" evidence="2">
    <location>
        <begin position="90"/>
        <end position="110"/>
    </location>
</feature>
<comment type="caution">
    <text evidence="3">The sequence shown here is derived from an EMBL/GenBank/DDBJ whole genome shotgun (WGS) entry which is preliminary data.</text>
</comment>
<dbReference type="RefSeq" id="WP_344703062.1">
    <property type="nucleotide sequence ID" value="NZ_BAAAZT010000030.1"/>
</dbReference>
<evidence type="ECO:0000256" key="1">
    <source>
        <dbReference type="SAM" id="MobiDB-lite"/>
    </source>
</evidence>
<keyword evidence="4" id="KW-1185">Reference proteome</keyword>